<keyword evidence="1" id="KW-0418">Kinase</keyword>
<reference evidence="1 2" key="1">
    <citation type="submission" date="2022-06" db="EMBL/GenBank/DDBJ databases">
        <authorList>
            <person name="Xuan X."/>
        </authorList>
    </citation>
    <scope>NUCLEOTIDE SEQUENCE [LARGE SCALE GENOMIC DNA]</scope>
    <source>
        <strain evidence="1 2">2V75</strain>
    </source>
</reference>
<proteinExistence type="predicted"/>
<name>A0ABT1B388_9FLAO</name>
<keyword evidence="1" id="KW-0808">Transferase</keyword>
<gene>
    <name evidence="1" type="ORF">NG653_14595</name>
</gene>
<dbReference type="Proteomes" id="UP001206312">
    <property type="component" value="Unassembled WGS sequence"/>
</dbReference>
<comment type="caution">
    <text evidence="1">The sequence shown here is derived from an EMBL/GenBank/DDBJ whole genome shotgun (WGS) entry which is preliminary data.</text>
</comment>
<dbReference type="EMBL" id="JAMXIB010000025">
    <property type="protein sequence ID" value="MCO5726083.1"/>
    <property type="molecule type" value="Genomic_DNA"/>
</dbReference>
<organism evidence="1 2">
    <name type="scientific">Robiginitalea marina</name>
    <dbReference type="NCBI Taxonomy" id="2954105"/>
    <lineage>
        <taxon>Bacteria</taxon>
        <taxon>Pseudomonadati</taxon>
        <taxon>Bacteroidota</taxon>
        <taxon>Flavobacteriia</taxon>
        <taxon>Flavobacteriales</taxon>
        <taxon>Flavobacteriaceae</taxon>
        <taxon>Robiginitalea</taxon>
    </lineage>
</organism>
<protein>
    <submittedName>
        <fullName evidence="1">Two-component sensor histidine kinase</fullName>
    </submittedName>
</protein>
<accession>A0ABT1B388</accession>
<keyword evidence="2" id="KW-1185">Reference proteome</keyword>
<evidence type="ECO:0000313" key="1">
    <source>
        <dbReference type="EMBL" id="MCO5726083.1"/>
    </source>
</evidence>
<feature type="non-terminal residue" evidence="1">
    <location>
        <position position="46"/>
    </location>
</feature>
<evidence type="ECO:0000313" key="2">
    <source>
        <dbReference type="Proteomes" id="UP001206312"/>
    </source>
</evidence>
<sequence>MQNPLNFVNNFSEVSNELLEEMAEELEKGDLSEVRAIVEDLKQNLD</sequence>
<dbReference type="GO" id="GO:0016301">
    <property type="term" value="F:kinase activity"/>
    <property type="evidence" value="ECO:0007669"/>
    <property type="project" value="UniProtKB-KW"/>
</dbReference>